<dbReference type="FunFam" id="3.90.640.10:FF:000002">
    <property type="entry name" value="Heat shock 70 kDa"/>
    <property type="match status" value="1"/>
</dbReference>
<gene>
    <name evidence="4" type="ORF">DCAR_027107</name>
</gene>
<dbReference type="InterPro" id="IPR029047">
    <property type="entry name" value="HSP70_peptide-bd_sf"/>
</dbReference>
<dbReference type="SUPFAM" id="SSF100934">
    <property type="entry name" value="Heat shock protein 70kD (HSP70), C-terminal subdomain"/>
    <property type="match status" value="1"/>
</dbReference>
<accession>A0A175YQS8</accession>
<dbReference type="Gene3D" id="1.20.1270.10">
    <property type="match status" value="1"/>
</dbReference>
<dbReference type="PRINTS" id="PR00301">
    <property type="entry name" value="HEATSHOCK70"/>
</dbReference>
<reference evidence="4" key="1">
    <citation type="journal article" date="2016" name="Nat. Genet.">
        <title>A high-quality carrot genome assembly provides new insights into carotenoid accumulation and asterid genome evolution.</title>
        <authorList>
            <person name="Iorizzo M."/>
            <person name="Ellison S."/>
            <person name="Senalik D."/>
            <person name="Zeng P."/>
            <person name="Satapoomin P."/>
            <person name="Huang J."/>
            <person name="Bowman M."/>
            <person name="Iovene M."/>
            <person name="Sanseverino W."/>
            <person name="Cavagnaro P."/>
            <person name="Yildiz M."/>
            <person name="Macko-Podgorni A."/>
            <person name="Moranska E."/>
            <person name="Grzebelus E."/>
            <person name="Grzebelus D."/>
            <person name="Ashrafi H."/>
            <person name="Zheng Z."/>
            <person name="Cheng S."/>
            <person name="Spooner D."/>
            <person name="Van Deynze A."/>
            <person name="Simon P."/>
        </authorList>
    </citation>
    <scope>NUCLEOTIDE SEQUENCE [LARGE SCALE GENOMIC DNA]</scope>
    <source>
        <tissue evidence="4">Leaf</tissue>
    </source>
</reference>
<dbReference type="Gene3D" id="3.90.640.10">
    <property type="entry name" value="Actin, Chain A, domain 4"/>
    <property type="match status" value="1"/>
</dbReference>
<sequence>MTNKEVAVGIDLGTTYSCVGVWQHDRVEIIANDQGNRTTPSCVAFTDLERFIGEAAKNQAAFNPANTIFDAKRLIGRKFSDSTVKDNMKFWPFTVVGDSDDRPKIVVNYRGVEKRFSPEELSSMVLYKMKETAEKYLGKEVKNAVVTVPAHFSDSQRQATKDAARIAGLNVLRILVEPTAAAVAYGLDQKLTSSSSGENIVLVFDLGGGTFDVSLLNIAKNSCKVVATAGDTHLGGEDFDNRLLKYLVEEFTRKHGKDISKNAKSLRRLRNACEKAKRVLSHSAMTTVDIDSLYEGIDYHAKISQARFEALNLNLFRSCLDTVEKCLRDAEMDKNNVQEVVLVGGSTRIPKVQQLLQQFFNGKELCKNINPEEAVAYGAAVQAAILSGKGNDDLMDVIIPRNTTYPISVEQTYYRIKDDQKAVRIGVYEGESTRVADNNLLGDFVLSELPPAPSSKDDILVTFTIDANGVLIVFAEHKSSGLKNSIKFIKGGTLSEEEIEVMVKDAERLKAEDEEFRKKVKAILAFEDYIHNMKAISQKNCMLEASVKEMLSYYFKEVIEWLNSNKNAELYEFKYKKLQLEAICNKFIPGSEGMEIEDYE</sequence>
<evidence type="ECO:0000256" key="1">
    <source>
        <dbReference type="ARBA" id="ARBA00022741"/>
    </source>
</evidence>
<dbReference type="GO" id="GO:0005524">
    <property type="term" value="F:ATP binding"/>
    <property type="evidence" value="ECO:0007669"/>
    <property type="project" value="UniProtKB-KW"/>
</dbReference>
<dbReference type="PROSITE" id="PS00329">
    <property type="entry name" value="HSP70_2"/>
    <property type="match status" value="1"/>
</dbReference>
<dbReference type="InterPro" id="IPR043129">
    <property type="entry name" value="ATPase_NBD"/>
</dbReference>
<evidence type="ECO:0000256" key="3">
    <source>
        <dbReference type="RuleBase" id="RU003322"/>
    </source>
</evidence>
<dbReference type="FunFam" id="3.30.420.40:FF:000172">
    <property type="entry name" value="Heat shock 70 kDa protein"/>
    <property type="match status" value="1"/>
</dbReference>
<dbReference type="InterPro" id="IPR029048">
    <property type="entry name" value="HSP70_C_sf"/>
</dbReference>
<dbReference type="InterPro" id="IPR013126">
    <property type="entry name" value="Hsp_70_fam"/>
</dbReference>
<evidence type="ECO:0008006" key="5">
    <source>
        <dbReference type="Google" id="ProtNLM"/>
    </source>
</evidence>
<dbReference type="Gene3D" id="2.60.34.10">
    <property type="entry name" value="Substrate Binding Domain Of DNAk, Chain A, domain 1"/>
    <property type="match status" value="1"/>
</dbReference>
<protein>
    <recommendedName>
        <fullName evidence="5">Heat shock protein 70</fullName>
    </recommendedName>
</protein>
<keyword evidence="1 3" id="KW-0547">Nucleotide-binding</keyword>
<dbReference type="EMBL" id="LNRQ01000008">
    <property type="protein sequence ID" value="KZM85471.1"/>
    <property type="molecule type" value="Genomic_DNA"/>
</dbReference>
<dbReference type="SUPFAM" id="SSF100920">
    <property type="entry name" value="Heat shock protein 70kD (HSP70), peptide-binding domain"/>
    <property type="match status" value="1"/>
</dbReference>
<comment type="similarity">
    <text evidence="3">Belongs to the heat shock protein 70 family.</text>
</comment>
<proteinExistence type="inferred from homology"/>
<dbReference type="PANTHER" id="PTHR19375">
    <property type="entry name" value="HEAT SHOCK PROTEIN 70KDA"/>
    <property type="match status" value="1"/>
</dbReference>
<dbReference type="Pfam" id="PF00012">
    <property type="entry name" value="HSP70"/>
    <property type="match status" value="1"/>
</dbReference>
<dbReference type="PROSITE" id="PS01036">
    <property type="entry name" value="HSP70_3"/>
    <property type="match status" value="1"/>
</dbReference>
<dbReference type="Gene3D" id="3.30.30.30">
    <property type="match status" value="1"/>
</dbReference>
<organism evidence="4">
    <name type="scientific">Daucus carota subsp. sativus</name>
    <name type="common">Carrot</name>
    <dbReference type="NCBI Taxonomy" id="79200"/>
    <lineage>
        <taxon>Eukaryota</taxon>
        <taxon>Viridiplantae</taxon>
        <taxon>Streptophyta</taxon>
        <taxon>Embryophyta</taxon>
        <taxon>Tracheophyta</taxon>
        <taxon>Spermatophyta</taxon>
        <taxon>Magnoliopsida</taxon>
        <taxon>eudicotyledons</taxon>
        <taxon>Gunneridae</taxon>
        <taxon>Pentapetalae</taxon>
        <taxon>asterids</taxon>
        <taxon>campanulids</taxon>
        <taxon>Apiales</taxon>
        <taxon>Apiaceae</taxon>
        <taxon>Apioideae</taxon>
        <taxon>Scandiceae</taxon>
        <taxon>Daucinae</taxon>
        <taxon>Daucus</taxon>
        <taxon>Daucus sect. Daucus</taxon>
    </lineage>
</organism>
<dbReference type="SUPFAM" id="SSF53067">
    <property type="entry name" value="Actin-like ATPase domain"/>
    <property type="match status" value="2"/>
</dbReference>
<dbReference type="Gene3D" id="3.30.420.40">
    <property type="match status" value="2"/>
</dbReference>
<keyword evidence="2 3" id="KW-0067">ATP-binding</keyword>
<dbReference type="AlphaFoldDB" id="A0A175YQS8"/>
<dbReference type="InterPro" id="IPR018181">
    <property type="entry name" value="Heat_shock_70_CS"/>
</dbReference>
<dbReference type="PROSITE" id="PS00297">
    <property type="entry name" value="HSP70_1"/>
    <property type="match status" value="1"/>
</dbReference>
<dbReference type="Gramene" id="KZM85471">
    <property type="protein sequence ID" value="KZM85471"/>
    <property type="gene ID" value="DCAR_027107"/>
</dbReference>
<dbReference type="STRING" id="79200.A0A175YQS8"/>
<dbReference type="FunFam" id="3.30.30.30:FF:000001">
    <property type="entry name" value="heat shock 70 kDa protein-like"/>
    <property type="match status" value="1"/>
</dbReference>
<dbReference type="GO" id="GO:0140662">
    <property type="term" value="F:ATP-dependent protein folding chaperone"/>
    <property type="evidence" value="ECO:0007669"/>
    <property type="project" value="InterPro"/>
</dbReference>
<dbReference type="FunFam" id="3.30.420.40:FF:000026">
    <property type="entry name" value="Heat shock protein 70"/>
    <property type="match status" value="1"/>
</dbReference>
<comment type="caution">
    <text evidence="4">The sequence shown here is derived from an EMBL/GenBank/DDBJ whole genome shotgun (WGS) entry which is preliminary data.</text>
</comment>
<evidence type="ECO:0000256" key="2">
    <source>
        <dbReference type="ARBA" id="ARBA00022840"/>
    </source>
</evidence>
<name>A0A175YQS8_DAUCS</name>
<evidence type="ECO:0000313" key="4">
    <source>
        <dbReference type="EMBL" id="KZM85471.1"/>
    </source>
</evidence>